<dbReference type="AlphaFoldDB" id="A0A1M5NW73"/>
<dbReference type="EMBL" id="FQXG01000001">
    <property type="protein sequence ID" value="SHG93705.1"/>
    <property type="molecule type" value="Genomic_DNA"/>
</dbReference>
<dbReference type="InterPro" id="IPR008258">
    <property type="entry name" value="Transglycosylase_SLT_dom_1"/>
</dbReference>
<dbReference type="Gene3D" id="1.10.530.10">
    <property type="match status" value="1"/>
</dbReference>
<dbReference type="InterPro" id="IPR023346">
    <property type="entry name" value="Lysozyme-like_dom_sf"/>
</dbReference>
<reference evidence="3 4" key="1">
    <citation type="submission" date="2016-11" db="EMBL/GenBank/DDBJ databases">
        <authorList>
            <person name="Jaros S."/>
            <person name="Januszkiewicz K."/>
            <person name="Wedrychowicz H."/>
        </authorList>
    </citation>
    <scope>NUCLEOTIDE SEQUENCE [LARGE SCALE GENOMIC DNA]</scope>
    <source>
        <strain evidence="3 4">DSM 16917</strain>
    </source>
</reference>
<proteinExistence type="inferred from homology"/>
<dbReference type="PANTHER" id="PTHR37423:SF2">
    <property type="entry name" value="MEMBRANE-BOUND LYTIC MUREIN TRANSGLYCOSYLASE C"/>
    <property type="match status" value="1"/>
</dbReference>
<dbReference type="Proteomes" id="UP000184268">
    <property type="component" value="Unassembled WGS sequence"/>
</dbReference>
<name>A0A1M5NW73_9GAMM</name>
<sequence length="224" mass="25174">MLLTREFLQQNKVTGLTTAGCLLILTASWQCASKEQQPERQTLALPTFDASEQRFDKEVMEYAARLQSAYRLDETTAQRYSAYIIESASYSGVPRELLAALIHTESHFRDQAVSVVGAVGPAQIMPRLWEEACGDVHEPRTNVLCAGLVLKHYQEQFCRDDSAPYACALSHYNVGPGTLRRQPERGQAAANRYLNKMNYALSAYDGVMDELTMDEERLLFADLL</sequence>
<dbReference type="PANTHER" id="PTHR37423">
    <property type="entry name" value="SOLUBLE LYTIC MUREIN TRANSGLYCOSYLASE-RELATED"/>
    <property type="match status" value="1"/>
</dbReference>
<organism evidence="3 4">
    <name type="scientific">Ferrimonas marina</name>
    <dbReference type="NCBI Taxonomy" id="299255"/>
    <lineage>
        <taxon>Bacteria</taxon>
        <taxon>Pseudomonadati</taxon>
        <taxon>Pseudomonadota</taxon>
        <taxon>Gammaproteobacteria</taxon>
        <taxon>Alteromonadales</taxon>
        <taxon>Ferrimonadaceae</taxon>
        <taxon>Ferrimonas</taxon>
    </lineage>
</organism>
<dbReference type="STRING" id="299255.SAMN02745129_1198"/>
<evidence type="ECO:0000313" key="4">
    <source>
        <dbReference type="Proteomes" id="UP000184268"/>
    </source>
</evidence>
<keyword evidence="4" id="KW-1185">Reference proteome</keyword>
<dbReference type="SUPFAM" id="SSF53955">
    <property type="entry name" value="Lysozyme-like"/>
    <property type="match status" value="1"/>
</dbReference>
<accession>A0A1M5NW73</accession>
<evidence type="ECO:0000313" key="3">
    <source>
        <dbReference type="EMBL" id="SHG93705.1"/>
    </source>
</evidence>
<gene>
    <name evidence="3" type="ORF">SAMN02745129_1198</name>
</gene>
<evidence type="ECO:0000256" key="1">
    <source>
        <dbReference type="ARBA" id="ARBA00007734"/>
    </source>
</evidence>
<comment type="similarity">
    <text evidence="1">Belongs to the transglycosylase Slt family.</text>
</comment>
<feature type="domain" description="Transglycosylase SLT" evidence="2">
    <location>
        <begin position="83"/>
        <end position="190"/>
    </location>
</feature>
<protein>
    <submittedName>
        <fullName evidence="3">Transglycosylase SLT domain-containing protein</fullName>
    </submittedName>
</protein>
<dbReference type="OrthoDB" id="92254at2"/>
<dbReference type="Pfam" id="PF01464">
    <property type="entry name" value="SLT"/>
    <property type="match status" value="1"/>
</dbReference>
<evidence type="ECO:0000259" key="2">
    <source>
        <dbReference type="Pfam" id="PF01464"/>
    </source>
</evidence>
<dbReference type="RefSeq" id="WP_067658413.1">
    <property type="nucleotide sequence ID" value="NZ_FQXG01000001.1"/>
</dbReference>